<keyword evidence="2" id="KW-1185">Reference proteome</keyword>
<dbReference type="AlphaFoldDB" id="A0A9X1I7B6"/>
<protein>
    <recommendedName>
        <fullName evidence="3">Secretion system C-terminal sorting domain-containing protein</fullName>
    </recommendedName>
</protein>
<dbReference type="RefSeq" id="WP_226694960.1">
    <property type="nucleotide sequence ID" value="NZ_JAJAPX010000001.1"/>
</dbReference>
<organism evidence="1 2">
    <name type="scientific">Neotamlana sargassicola</name>
    <dbReference type="NCBI Taxonomy" id="2883125"/>
    <lineage>
        <taxon>Bacteria</taxon>
        <taxon>Pseudomonadati</taxon>
        <taxon>Bacteroidota</taxon>
        <taxon>Flavobacteriia</taxon>
        <taxon>Flavobacteriales</taxon>
        <taxon>Flavobacteriaceae</taxon>
        <taxon>Neotamlana</taxon>
    </lineage>
</organism>
<evidence type="ECO:0000313" key="2">
    <source>
        <dbReference type="Proteomes" id="UP001139286"/>
    </source>
</evidence>
<sequence>MKSFFYKNYKIIIPVFLIQLFLVSKNLNAQSKSALGIVDAANQENTELPVTNIVRKTTNSGFKKIRIEFRGLEGALIRRELLLGFSEATSDDYDYGYDAPVVTTYQDDLNLDLNGTNMSIQAYCELSSDKLVKFNHYSSGDNKFSIKIIELENIGEEQEIFIKDGQTGALFDLSKGEAYEFISSKGTFKERFEMTFQEETSTLSTNDVAYNAKNMYFQNPTNTFYAKQLKTIVKKLVLVNLQGQKVLELKNVSQDTLEAGISLNNMSPNTYAMILQTDNQEILTKKFVIN</sequence>
<accession>A0A9X1I7B6</accession>
<reference evidence="1" key="1">
    <citation type="submission" date="2021-10" db="EMBL/GenBank/DDBJ databases">
        <title>Tamlana sargassums sp. nov., and Tamlana laminarinivorans sp. nov., two new bacteria isolated from the brown alga.</title>
        <authorList>
            <person name="Li J."/>
        </authorList>
    </citation>
    <scope>NUCLEOTIDE SEQUENCE</scope>
    <source>
        <strain evidence="1">62-3</strain>
    </source>
</reference>
<proteinExistence type="predicted"/>
<gene>
    <name evidence="1" type="ORF">LG651_04550</name>
</gene>
<evidence type="ECO:0000313" key="1">
    <source>
        <dbReference type="EMBL" id="MCB4807511.1"/>
    </source>
</evidence>
<dbReference type="Proteomes" id="UP001139286">
    <property type="component" value="Unassembled WGS sequence"/>
</dbReference>
<evidence type="ECO:0008006" key="3">
    <source>
        <dbReference type="Google" id="ProtNLM"/>
    </source>
</evidence>
<comment type="caution">
    <text evidence="1">The sequence shown here is derived from an EMBL/GenBank/DDBJ whole genome shotgun (WGS) entry which is preliminary data.</text>
</comment>
<name>A0A9X1I7B6_9FLAO</name>
<dbReference type="EMBL" id="JAJAPX010000001">
    <property type="protein sequence ID" value="MCB4807511.1"/>
    <property type="molecule type" value="Genomic_DNA"/>
</dbReference>